<feature type="compositionally biased region" description="Basic and acidic residues" evidence="3">
    <location>
        <begin position="40"/>
        <end position="163"/>
    </location>
</feature>
<dbReference type="InterPro" id="IPR018359">
    <property type="entry name" value="Bromodomain_CS"/>
</dbReference>
<dbReference type="GO" id="GO:0140006">
    <property type="term" value="F:histone H3 reader activity"/>
    <property type="evidence" value="ECO:0007669"/>
    <property type="project" value="EnsemblFungi"/>
</dbReference>
<dbReference type="RefSeq" id="XP_004177945.1">
    <property type="nucleotide sequence ID" value="XM_004177897.1"/>
</dbReference>
<feature type="compositionally biased region" description="Low complexity" evidence="3">
    <location>
        <begin position="801"/>
        <end position="843"/>
    </location>
</feature>
<dbReference type="GO" id="GO:0009301">
    <property type="term" value="P:snRNA transcription"/>
    <property type="evidence" value="ECO:0007669"/>
    <property type="project" value="EnsemblFungi"/>
</dbReference>
<dbReference type="GO" id="GO:0006355">
    <property type="term" value="P:regulation of DNA-templated transcription"/>
    <property type="evidence" value="ECO:0007669"/>
    <property type="project" value="TreeGrafter"/>
</dbReference>
<feature type="domain" description="NET" evidence="5">
    <location>
        <begin position="621"/>
        <end position="701"/>
    </location>
</feature>
<dbReference type="GO" id="GO:0031452">
    <property type="term" value="P:negative regulation of heterochromatin formation"/>
    <property type="evidence" value="ECO:0007669"/>
    <property type="project" value="EnsemblFungi"/>
</dbReference>
<feature type="region of interest" description="Disordered" evidence="3">
    <location>
        <begin position="705"/>
        <end position="783"/>
    </location>
</feature>
<gene>
    <name evidence="6" type="primary">TBLA0A06350</name>
    <name evidence="6" type="ORF">TBLA_0A06350</name>
</gene>
<name>I2GWC4_HENB6</name>
<dbReference type="FunCoup" id="I2GWC4">
    <property type="interactions" value="632"/>
</dbReference>
<dbReference type="GO" id="GO:1905168">
    <property type="term" value="P:positive regulation of double-strand break repair via homologous recombination"/>
    <property type="evidence" value="ECO:0007669"/>
    <property type="project" value="EnsemblFungi"/>
</dbReference>
<dbReference type="eggNOG" id="KOG1474">
    <property type="taxonomic scope" value="Eukaryota"/>
</dbReference>
<dbReference type="InterPro" id="IPR036427">
    <property type="entry name" value="Bromodomain-like_sf"/>
</dbReference>
<dbReference type="GO" id="GO:0001094">
    <property type="term" value="F:TFIID-class transcription factor complex binding"/>
    <property type="evidence" value="ECO:0007669"/>
    <property type="project" value="EnsemblFungi"/>
</dbReference>
<dbReference type="Gene3D" id="1.20.1270.220">
    <property type="match status" value="1"/>
</dbReference>
<dbReference type="PROSITE" id="PS00633">
    <property type="entry name" value="BROMODOMAIN_1"/>
    <property type="match status" value="2"/>
</dbReference>
<feature type="region of interest" description="Disordered" evidence="3">
    <location>
        <begin position="287"/>
        <end position="364"/>
    </location>
</feature>
<feature type="domain" description="Bromo" evidence="4">
    <location>
        <begin position="200"/>
        <end position="272"/>
    </location>
</feature>
<dbReference type="PRINTS" id="PR00503">
    <property type="entry name" value="BROMODOMAIN"/>
</dbReference>
<feature type="compositionally biased region" description="Low complexity" evidence="3">
    <location>
        <begin position="705"/>
        <end position="732"/>
    </location>
</feature>
<dbReference type="KEGG" id="tbl:TBLA_0A06350"/>
<evidence type="ECO:0000256" key="1">
    <source>
        <dbReference type="ARBA" id="ARBA00023117"/>
    </source>
</evidence>
<dbReference type="CDD" id="cd05500">
    <property type="entry name" value="Bromo_BDF1_2_I"/>
    <property type="match status" value="1"/>
</dbReference>
<evidence type="ECO:0000313" key="7">
    <source>
        <dbReference type="Proteomes" id="UP000002866"/>
    </source>
</evidence>
<dbReference type="HOGENOM" id="CLU_001499_4_0_1"/>
<organism evidence="6 7">
    <name type="scientific">Henningerozyma blattae (strain ATCC 34711 / CBS 6284 / DSM 70876 / NBRC 10599 / NRRL Y-10934 / UCD 77-7)</name>
    <name type="common">Yeast</name>
    <name type="synonym">Tetrapisispora blattae</name>
    <dbReference type="NCBI Taxonomy" id="1071380"/>
    <lineage>
        <taxon>Eukaryota</taxon>
        <taxon>Fungi</taxon>
        <taxon>Dikarya</taxon>
        <taxon>Ascomycota</taxon>
        <taxon>Saccharomycotina</taxon>
        <taxon>Saccharomycetes</taxon>
        <taxon>Saccharomycetales</taxon>
        <taxon>Saccharomycetaceae</taxon>
        <taxon>Henningerozyma</taxon>
    </lineage>
</organism>
<dbReference type="SMART" id="SM00297">
    <property type="entry name" value="BROMO"/>
    <property type="match status" value="2"/>
</dbReference>
<evidence type="ECO:0000259" key="5">
    <source>
        <dbReference type="PROSITE" id="PS51525"/>
    </source>
</evidence>
<dbReference type="PROSITE" id="PS51525">
    <property type="entry name" value="NET"/>
    <property type="match status" value="1"/>
</dbReference>
<reference evidence="6 7" key="1">
    <citation type="journal article" date="2011" name="Proc. Natl. Acad. Sci. U.S.A.">
        <title>Evolutionary erosion of yeast sex chromosomes by mating-type switching accidents.</title>
        <authorList>
            <person name="Gordon J.L."/>
            <person name="Armisen D."/>
            <person name="Proux-Wera E."/>
            <person name="Oheigeartaigh S.S."/>
            <person name="Byrne K.P."/>
            <person name="Wolfe K.H."/>
        </authorList>
    </citation>
    <scope>NUCLEOTIDE SEQUENCE [LARGE SCALE GENOMIC DNA]</scope>
    <source>
        <strain evidence="7">ATCC 34711 / CBS 6284 / DSM 70876 / NBRC 10599 / NRRL Y-10934 / UCD 77-7</strain>
    </source>
</reference>
<dbReference type="GO" id="GO:0140008">
    <property type="term" value="F:histone H4 reader activity"/>
    <property type="evidence" value="ECO:0007669"/>
    <property type="project" value="EnsemblFungi"/>
</dbReference>
<dbReference type="EMBL" id="HE806316">
    <property type="protein sequence ID" value="CCH58426.1"/>
    <property type="molecule type" value="Genomic_DNA"/>
</dbReference>
<dbReference type="Pfam" id="PF17035">
    <property type="entry name" value="BET"/>
    <property type="match status" value="1"/>
</dbReference>
<evidence type="ECO:0000259" key="4">
    <source>
        <dbReference type="PROSITE" id="PS50014"/>
    </source>
</evidence>
<feature type="compositionally biased region" description="Basic and acidic residues" evidence="3">
    <location>
        <begin position="330"/>
        <end position="341"/>
    </location>
</feature>
<accession>I2GWC4</accession>
<feature type="region of interest" description="Disordered" evidence="3">
    <location>
        <begin position="1"/>
        <end position="180"/>
    </location>
</feature>
<dbReference type="GO" id="GO:0000812">
    <property type="term" value="C:Swr1 complex"/>
    <property type="evidence" value="ECO:0007669"/>
    <property type="project" value="EnsemblFungi"/>
</dbReference>
<evidence type="ECO:0000256" key="2">
    <source>
        <dbReference type="PROSITE-ProRule" id="PRU00035"/>
    </source>
</evidence>
<dbReference type="GeneID" id="14493077"/>
<feature type="region of interest" description="Disordered" evidence="3">
    <location>
        <begin position="795"/>
        <end position="855"/>
    </location>
</feature>
<dbReference type="STRING" id="1071380.I2GWC4"/>
<dbReference type="Pfam" id="PF00439">
    <property type="entry name" value="Bromodomain"/>
    <property type="match status" value="2"/>
</dbReference>
<dbReference type="Proteomes" id="UP000002866">
    <property type="component" value="Chromosome 1"/>
</dbReference>
<feature type="compositionally biased region" description="Polar residues" evidence="3">
    <location>
        <begin position="15"/>
        <end position="25"/>
    </location>
</feature>
<evidence type="ECO:0008006" key="8">
    <source>
        <dbReference type="Google" id="ProtNLM"/>
    </source>
</evidence>
<feature type="compositionally biased region" description="Polar residues" evidence="3">
    <location>
        <begin position="586"/>
        <end position="604"/>
    </location>
</feature>
<dbReference type="PROSITE" id="PS50014">
    <property type="entry name" value="BROMODOMAIN_2"/>
    <property type="match status" value="2"/>
</dbReference>
<dbReference type="GO" id="GO:0001046">
    <property type="term" value="F:core promoter sequence-specific DNA binding"/>
    <property type="evidence" value="ECO:0007669"/>
    <property type="project" value="EnsemblFungi"/>
</dbReference>
<dbReference type="GO" id="GO:0090054">
    <property type="term" value="P:regulation of silent mating-type cassette heterochromatin formation"/>
    <property type="evidence" value="ECO:0007669"/>
    <property type="project" value="EnsemblFungi"/>
</dbReference>
<evidence type="ECO:0000313" key="6">
    <source>
        <dbReference type="EMBL" id="CCH58426.1"/>
    </source>
</evidence>
<feature type="compositionally biased region" description="Low complexity" evidence="3">
    <location>
        <begin position="747"/>
        <end position="765"/>
    </location>
</feature>
<protein>
    <recommendedName>
        <fullName evidence="8">Bromodomain-containing protein</fullName>
    </recommendedName>
</protein>
<dbReference type="InterPro" id="IPR038336">
    <property type="entry name" value="NET_sf"/>
</dbReference>
<dbReference type="SUPFAM" id="SSF47370">
    <property type="entry name" value="Bromodomain"/>
    <property type="match status" value="2"/>
</dbReference>
<dbReference type="PANTHER" id="PTHR22880">
    <property type="entry name" value="FALZ-RELATED BROMODOMAIN-CONTAINING PROTEINS"/>
    <property type="match status" value="1"/>
</dbReference>
<keyword evidence="7" id="KW-1185">Reference proteome</keyword>
<sequence>MSDSETRPVIDPGVGNSQTDEIQGSETRKREMEVDEVDKSEDKDCHIEKKLKPDNGETEIGQDKTELEEDKKEPEQDGKEKEQDDKEQEKEAIVEETSKQDSIPKVEEKEEPINDKESKEESKDETTKEEVKKENMKDETKQEETKDEKKPEEAKEEEPKDGMKIPAPAPPPEPDMNNLPENPIPAHQKKHALMAVKAVKRLKDSRPFLNPVDPVALNVPFYYNKIKHPMDLNTIERKLTLNAYDVIESLTEDFNLMVNNCILFNGPTSSISQMAKNIQASFEKHMLNMPPRDLPTPVKNSNSSNNPKQKVLNSEGSVIIRRLQSNNGRPKREIHPPKSKDIYNTTSSADNDSNSNRKPPKSKKLKQVMKFCQSIVKELSSKKYSSFNYPFLVPVDPVEQNIPTYFDYIKEPMDLSTISKKLINWEYKTPEEVEYDINLIFKNCYIFNPEGTIVNMMGHRLQDIFNTKWAERPIFDSYEDSEDEQLKQEDQEEDGYEDESMFMSMDHDQMNGMEDLSDSDADLDETSITNPAIQYLEEQLKRMKSELQVLKRQELDKIRKERRLAKYNSMQSNSNKKKKKNISNNGTANLNFSNNKKVSTPSGTNKKSIRSRRKNSKSNISQPANKFKTVVTYDMKRIITERINDLPPEKLEKAIEIIKKSMPYLSDDDEVELDLDTLDTNTILNLFNTFFRHFENIPSPNSISSNSHLHNNNQSNYNDDYNNSNTFNTNINTPPTMDFMDSISMRSPLSPTSLANNLNNSSTHSHTNKKKRSKPLTQEQQSKQIEKIKNKLAFLDGASPNSNNGSSPSSSTNLKNLSSSNNINSLKNNKRSNQTAYSTTSSSSDDDVSSESEEE</sequence>
<feature type="compositionally biased region" description="Low complexity" evidence="3">
    <location>
        <begin position="344"/>
        <end position="357"/>
    </location>
</feature>
<keyword evidence="1 2" id="KW-0103">Bromodomain</keyword>
<feature type="region of interest" description="Disordered" evidence="3">
    <location>
        <begin position="561"/>
        <end position="623"/>
    </location>
</feature>
<dbReference type="OMA" id="WSARECI"/>
<feature type="compositionally biased region" description="Basic residues" evidence="3">
    <location>
        <begin position="607"/>
        <end position="616"/>
    </location>
</feature>
<dbReference type="PANTHER" id="PTHR22880:SF225">
    <property type="entry name" value="BROMODOMAIN-CONTAINING PROTEIN BET-1-RELATED"/>
    <property type="match status" value="1"/>
</dbReference>
<dbReference type="GO" id="GO:0006281">
    <property type="term" value="P:DNA repair"/>
    <property type="evidence" value="ECO:0007669"/>
    <property type="project" value="EnsemblFungi"/>
</dbReference>
<dbReference type="GO" id="GO:0006338">
    <property type="term" value="P:chromatin remodeling"/>
    <property type="evidence" value="ECO:0007669"/>
    <property type="project" value="EnsemblFungi"/>
</dbReference>
<feature type="compositionally biased region" description="Acidic residues" evidence="3">
    <location>
        <begin position="844"/>
        <end position="855"/>
    </location>
</feature>
<feature type="compositionally biased region" description="Polar residues" evidence="3">
    <location>
        <begin position="307"/>
        <end position="316"/>
    </location>
</feature>
<dbReference type="AlphaFoldDB" id="I2GWC4"/>
<dbReference type="InterPro" id="IPR027353">
    <property type="entry name" value="NET_dom"/>
</dbReference>
<feature type="domain" description="Bromo" evidence="4">
    <location>
        <begin position="383"/>
        <end position="455"/>
    </location>
</feature>
<dbReference type="OrthoDB" id="784962at2759"/>
<dbReference type="InterPro" id="IPR050935">
    <property type="entry name" value="Bromo_chromatin_reader"/>
</dbReference>
<evidence type="ECO:0000256" key="3">
    <source>
        <dbReference type="SAM" id="MobiDB-lite"/>
    </source>
</evidence>
<dbReference type="GO" id="GO:0003682">
    <property type="term" value="F:chromatin binding"/>
    <property type="evidence" value="ECO:0007669"/>
    <property type="project" value="EnsemblFungi"/>
</dbReference>
<dbReference type="Gene3D" id="1.20.920.10">
    <property type="entry name" value="Bromodomain-like"/>
    <property type="match status" value="2"/>
</dbReference>
<proteinExistence type="predicted"/>
<dbReference type="InterPro" id="IPR001487">
    <property type="entry name" value="Bromodomain"/>
</dbReference>
<dbReference type="InParanoid" id="I2GWC4"/>